<feature type="transmembrane region" description="Helical" evidence="2">
    <location>
        <begin position="49"/>
        <end position="70"/>
    </location>
</feature>
<dbReference type="CDD" id="cd17325">
    <property type="entry name" value="MFS_MdtG_SLC18_like"/>
    <property type="match status" value="1"/>
</dbReference>
<dbReference type="Proteomes" id="UP000011688">
    <property type="component" value="Unassembled WGS sequence"/>
</dbReference>
<keyword evidence="5" id="KW-1185">Reference proteome</keyword>
<comment type="caution">
    <text evidence="4">The sequence shown here is derived from an EMBL/GenBank/DDBJ whole genome shotgun (WGS) entry which is preliminary data.</text>
</comment>
<feature type="transmembrane region" description="Helical" evidence="2">
    <location>
        <begin position="283"/>
        <end position="303"/>
    </location>
</feature>
<dbReference type="eggNOG" id="arCOG00130">
    <property type="taxonomic scope" value="Archaea"/>
</dbReference>
<gene>
    <name evidence="4" type="ORF">C491_13737</name>
</gene>
<feature type="transmembrane region" description="Helical" evidence="2">
    <location>
        <begin position="411"/>
        <end position="432"/>
    </location>
</feature>
<dbReference type="OrthoDB" id="117970at2157"/>
<proteinExistence type="predicted"/>
<dbReference type="SUPFAM" id="SSF103473">
    <property type="entry name" value="MFS general substrate transporter"/>
    <property type="match status" value="1"/>
</dbReference>
<evidence type="ECO:0000313" key="4">
    <source>
        <dbReference type="EMBL" id="ELY56017.1"/>
    </source>
</evidence>
<dbReference type="PANTHER" id="PTHR43129">
    <property type="entry name" value="FOSMIDOMYCIN RESISTANCE PROTEIN"/>
    <property type="match status" value="1"/>
</dbReference>
<feature type="transmembrane region" description="Helical" evidence="2">
    <location>
        <begin position="140"/>
        <end position="166"/>
    </location>
</feature>
<dbReference type="InterPro" id="IPR020846">
    <property type="entry name" value="MFS_dom"/>
</dbReference>
<feature type="transmembrane region" description="Helical" evidence="2">
    <location>
        <begin position="82"/>
        <end position="100"/>
    </location>
</feature>
<dbReference type="InterPro" id="IPR011701">
    <property type="entry name" value="MFS"/>
</dbReference>
<protein>
    <submittedName>
        <fullName evidence="4">Major facilitator superfamily protein</fullName>
    </submittedName>
</protein>
<reference evidence="4 5" key="1">
    <citation type="journal article" date="2014" name="PLoS Genet.">
        <title>Phylogenetically driven sequencing of extremely halophilic archaea reveals strategies for static and dynamic osmo-response.</title>
        <authorList>
            <person name="Becker E.A."/>
            <person name="Seitzer P.M."/>
            <person name="Tritt A."/>
            <person name="Larsen D."/>
            <person name="Krusor M."/>
            <person name="Yao A.I."/>
            <person name="Wu D."/>
            <person name="Madern D."/>
            <person name="Eisen J.A."/>
            <person name="Darling A.E."/>
            <person name="Facciotti M.T."/>
        </authorList>
    </citation>
    <scope>NUCLEOTIDE SEQUENCE [LARGE SCALE GENOMIC DNA]</scope>
    <source>
        <strain evidence="4 5">DSM 10524</strain>
    </source>
</reference>
<dbReference type="RefSeq" id="WP_005557188.1">
    <property type="nucleotide sequence ID" value="NZ_AOIB01000028.1"/>
</dbReference>
<evidence type="ECO:0000313" key="5">
    <source>
        <dbReference type="Proteomes" id="UP000011688"/>
    </source>
</evidence>
<dbReference type="Gene3D" id="1.20.1250.20">
    <property type="entry name" value="MFS general substrate transporter like domains"/>
    <property type="match status" value="2"/>
</dbReference>
<feature type="transmembrane region" description="Helical" evidence="2">
    <location>
        <begin position="241"/>
        <end position="263"/>
    </location>
</feature>
<feature type="transmembrane region" description="Helical" evidence="2">
    <location>
        <begin position="383"/>
        <end position="405"/>
    </location>
</feature>
<organism evidence="4 5">
    <name type="scientific">Natronococcus amylolyticus DSM 10524</name>
    <dbReference type="NCBI Taxonomy" id="1227497"/>
    <lineage>
        <taxon>Archaea</taxon>
        <taxon>Methanobacteriati</taxon>
        <taxon>Methanobacteriota</taxon>
        <taxon>Stenosarchaea group</taxon>
        <taxon>Halobacteria</taxon>
        <taxon>Halobacteriales</taxon>
        <taxon>Natrialbaceae</taxon>
        <taxon>Natronococcus</taxon>
    </lineage>
</organism>
<dbReference type="InterPro" id="IPR036259">
    <property type="entry name" value="MFS_trans_sf"/>
</dbReference>
<name>L9X346_9EURY</name>
<evidence type="ECO:0000256" key="1">
    <source>
        <dbReference type="SAM" id="MobiDB-lite"/>
    </source>
</evidence>
<feature type="domain" description="Major facilitator superfamily (MFS) profile" evidence="3">
    <location>
        <begin position="16"/>
        <end position="434"/>
    </location>
</feature>
<feature type="region of interest" description="Disordered" evidence="1">
    <location>
        <begin position="199"/>
        <end position="227"/>
    </location>
</feature>
<dbReference type="STRING" id="1227497.C491_13737"/>
<keyword evidence="2" id="KW-1133">Transmembrane helix</keyword>
<keyword evidence="2" id="KW-0812">Transmembrane</keyword>
<accession>L9X346</accession>
<feature type="transmembrane region" description="Helical" evidence="2">
    <location>
        <begin position="341"/>
        <end position="362"/>
    </location>
</feature>
<dbReference type="EMBL" id="AOIB01000028">
    <property type="protein sequence ID" value="ELY56017.1"/>
    <property type="molecule type" value="Genomic_DNA"/>
</dbReference>
<feature type="transmembrane region" description="Helical" evidence="2">
    <location>
        <begin position="106"/>
        <end position="128"/>
    </location>
</feature>
<dbReference type="PATRIC" id="fig|1227497.3.peg.2808"/>
<dbReference type="GO" id="GO:0005886">
    <property type="term" value="C:plasma membrane"/>
    <property type="evidence" value="ECO:0007669"/>
    <property type="project" value="TreeGrafter"/>
</dbReference>
<evidence type="ECO:0000256" key="2">
    <source>
        <dbReference type="SAM" id="Phobius"/>
    </source>
</evidence>
<dbReference type="GO" id="GO:0022857">
    <property type="term" value="F:transmembrane transporter activity"/>
    <property type="evidence" value="ECO:0007669"/>
    <property type="project" value="InterPro"/>
</dbReference>
<dbReference type="AlphaFoldDB" id="L9X346"/>
<feature type="transmembrane region" description="Helical" evidence="2">
    <location>
        <begin position="172"/>
        <end position="190"/>
    </location>
</feature>
<feature type="transmembrane region" description="Helical" evidence="2">
    <location>
        <begin position="315"/>
        <end position="335"/>
    </location>
</feature>
<evidence type="ECO:0000259" key="3">
    <source>
        <dbReference type="PROSITE" id="PS50850"/>
    </source>
</evidence>
<sequence length="436" mass="45440">MKALLTEYSEIERPRNVGLISFSHGINEFYGLVIPPIIPLLVTDLDITYAAAGLLLTVFYAMYSIFQLPAGMIADRIGKKRLLVWGLVGMAIGLLVASTAQSYETLLMAKVLMGIAGSTYHPAGMAMVSDGETEETEGKAMGVFGLGGQIGVASAPVIIGGIAALIDWRTALLVAAAVGIIFTVVFQFLYRTPPSATPNGCSANEATDGGTDTAEPDDKSIQTNGDGSVASRVQTRIQRMLRFELTVGIVLISLVTLLVSLQIRSIQTFATGFVADGIGQTTSIANGVFFVMLAASAVSSIWVGSLADRFDRGRLGVLAAILTSLLLLSTILIIALEAALVDWMVTGLLVAMFGLLGLAVYGCTPIKNALISEYATTEASGSIFGVTQTASSAGSAAGPAIFGYIATEFSIAVAFPLIAVVGGVIAVGFYTLSRQP</sequence>
<keyword evidence="2" id="KW-0472">Membrane</keyword>
<dbReference type="PROSITE" id="PS50850">
    <property type="entry name" value="MFS"/>
    <property type="match status" value="1"/>
</dbReference>
<dbReference type="Pfam" id="PF07690">
    <property type="entry name" value="MFS_1"/>
    <property type="match status" value="1"/>
</dbReference>
<dbReference type="PANTHER" id="PTHR43129:SF1">
    <property type="entry name" value="FOSMIDOMYCIN RESISTANCE PROTEIN"/>
    <property type="match status" value="1"/>
</dbReference>